<evidence type="ECO:0000256" key="5">
    <source>
        <dbReference type="ARBA" id="ARBA00022737"/>
    </source>
</evidence>
<dbReference type="Proteomes" id="UP000265020">
    <property type="component" value="Unassembled WGS sequence"/>
</dbReference>
<feature type="disulfide bond" evidence="8">
    <location>
        <begin position="61"/>
        <end position="76"/>
    </location>
</feature>
<keyword evidence="3" id="KW-0053">Apoptosis</keyword>
<dbReference type="GO" id="GO:0006915">
    <property type="term" value="P:apoptotic process"/>
    <property type="evidence" value="ECO:0007669"/>
    <property type="project" value="UniProtKB-KW"/>
</dbReference>
<evidence type="ECO:0000256" key="3">
    <source>
        <dbReference type="ARBA" id="ARBA00022703"/>
    </source>
</evidence>
<dbReference type="AlphaFoldDB" id="A0A3Q2DXS4"/>
<evidence type="ECO:0000256" key="9">
    <source>
        <dbReference type="SAM" id="SignalP"/>
    </source>
</evidence>
<evidence type="ECO:0000256" key="8">
    <source>
        <dbReference type="PROSITE-ProRule" id="PRU00206"/>
    </source>
</evidence>
<feature type="disulfide bond" evidence="8">
    <location>
        <begin position="83"/>
        <end position="101"/>
    </location>
</feature>
<dbReference type="OMA" id="CAPCSAN"/>
<feature type="signal peptide" evidence="9">
    <location>
        <begin position="1"/>
        <end position="20"/>
    </location>
</feature>
<dbReference type="Ensembl" id="ENSCVAT00000003487.1">
    <property type="protein sequence ID" value="ENSCVAP00000024711.1"/>
    <property type="gene ID" value="ENSCVAG00000008984.1"/>
</dbReference>
<organism evidence="11 12">
    <name type="scientific">Cyprinodon variegatus</name>
    <name type="common">Sheepshead minnow</name>
    <dbReference type="NCBI Taxonomy" id="28743"/>
    <lineage>
        <taxon>Eukaryota</taxon>
        <taxon>Metazoa</taxon>
        <taxon>Chordata</taxon>
        <taxon>Craniata</taxon>
        <taxon>Vertebrata</taxon>
        <taxon>Euteleostomi</taxon>
        <taxon>Actinopterygii</taxon>
        <taxon>Neopterygii</taxon>
        <taxon>Teleostei</taxon>
        <taxon>Neoteleostei</taxon>
        <taxon>Acanthomorphata</taxon>
        <taxon>Ovalentaria</taxon>
        <taxon>Atherinomorphae</taxon>
        <taxon>Cyprinodontiformes</taxon>
        <taxon>Cyprinodontidae</taxon>
        <taxon>Cyprinodon</taxon>
    </lineage>
</organism>
<dbReference type="InterPro" id="IPR001368">
    <property type="entry name" value="TNFR/NGFR_Cys_rich_reg"/>
</dbReference>
<reference evidence="11" key="2">
    <citation type="submission" date="2025-09" db="UniProtKB">
        <authorList>
            <consortium name="Ensembl"/>
        </authorList>
    </citation>
    <scope>IDENTIFICATION</scope>
</reference>
<keyword evidence="7" id="KW-0325">Glycoprotein</keyword>
<dbReference type="PANTHER" id="PTHR23097">
    <property type="entry name" value="TUMOR NECROSIS FACTOR RECEPTOR SUPERFAMILY MEMBER"/>
    <property type="match status" value="1"/>
</dbReference>
<proteinExistence type="predicted"/>
<name>A0A3Q2DXS4_CYPVA</name>
<feature type="repeat" description="TNFR-Cys" evidence="8">
    <location>
        <begin position="140"/>
        <end position="180"/>
    </location>
</feature>
<feature type="repeat" description="TNFR-Cys" evidence="8">
    <location>
        <begin position="60"/>
        <end position="101"/>
    </location>
</feature>
<feature type="domain" description="TNFR-Cys" evidence="10">
    <location>
        <begin position="60"/>
        <end position="101"/>
    </location>
</feature>
<evidence type="ECO:0000256" key="1">
    <source>
        <dbReference type="ARBA" id="ARBA00004613"/>
    </source>
</evidence>
<evidence type="ECO:0000259" key="10">
    <source>
        <dbReference type="PROSITE" id="PS50050"/>
    </source>
</evidence>
<dbReference type="Gene3D" id="2.10.50.10">
    <property type="entry name" value="Tumor Necrosis Factor Receptor, subunit A, domain 2"/>
    <property type="match status" value="3"/>
</dbReference>
<accession>A0A3Q2DXS4</accession>
<feature type="domain" description="TNFR-Cys" evidence="10">
    <location>
        <begin position="140"/>
        <end position="180"/>
    </location>
</feature>
<comment type="caution">
    <text evidence="8">Lacks conserved residue(s) required for the propagation of feature annotation.</text>
</comment>
<feature type="disulfide bond" evidence="8">
    <location>
        <begin position="141"/>
        <end position="156"/>
    </location>
</feature>
<sequence>AALSLPLLFLLAVTLCFTSADPTYEYRDRLTGRTRECNQCRPGTYVAAHCTANTPTKCEPCPNGHYTALWNYLPRCLYCNVFCTQNQEVDTECSATTNRACRCKAGFYMMDDYCFRHSECGPGFGVQTKGTPINDTVCEKCPKGYFSASSSMLDQCKKHKHCPTGSSVLLRGSALHDTICGSCESLANGGDDLRAVLSALFSGNRMQKRDLKIFIHRVLHKQREDDCPGDSALPKQRGPLLNQIRAWLAQASVEQLKELPKTVRVLKLTSIEIKLEKIILEIKERNPSCSL</sequence>
<keyword evidence="6 8" id="KW-1015">Disulfide bond</keyword>
<dbReference type="GeneTree" id="ENSGT00940000155167"/>
<dbReference type="InterPro" id="IPR048522">
    <property type="entry name" value="Death_3_fish"/>
</dbReference>
<dbReference type="Pfam" id="PF21733">
    <property type="entry name" value="Death_3"/>
    <property type="match status" value="1"/>
</dbReference>
<dbReference type="STRING" id="28743.ENSCVAP00000024711"/>
<dbReference type="Pfam" id="PF00020">
    <property type="entry name" value="TNFR_c6"/>
    <property type="match status" value="3"/>
</dbReference>
<evidence type="ECO:0000256" key="2">
    <source>
        <dbReference type="ARBA" id="ARBA00022525"/>
    </source>
</evidence>
<dbReference type="GO" id="GO:0005576">
    <property type="term" value="C:extracellular region"/>
    <property type="evidence" value="ECO:0007669"/>
    <property type="project" value="UniProtKB-SubCell"/>
</dbReference>
<keyword evidence="12" id="KW-1185">Reference proteome</keyword>
<dbReference type="PROSITE" id="PS50050">
    <property type="entry name" value="TNFR_NGFR_2"/>
    <property type="match status" value="2"/>
</dbReference>
<protein>
    <submittedName>
        <fullName evidence="11">Tumor necrosis factor receptor superfamily member 6B-like</fullName>
    </submittedName>
</protein>
<reference evidence="11" key="1">
    <citation type="submission" date="2025-08" db="UniProtKB">
        <authorList>
            <consortium name="Ensembl"/>
        </authorList>
    </citation>
    <scope>IDENTIFICATION</scope>
</reference>
<feature type="disulfide bond" evidence="8">
    <location>
        <begin position="162"/>
        <end position="180"/>
    </location>
</feature>
<dbReference type="SMART" id="SM00208">
    <property type="entry name" value="TNFR"/>
    <property type="match status" value="4"/>
</dbReference>
<keyword evidence="2" id="KW-0964">Secreted</keyword>
<evidence type="ECO:0000313" key="11">
    <source>
        <dbReference type="Ensembl" id="ENSCVAP00000024711.1"/>
    </source>
</evidence>
<comment type="subcellular location">
    <subcellularLocation>
        <location evidence="1">Secreted</location>
    </subcellularLocation>
</comment>
<dbReference type="PANTHER" id="PTHR23097:SF90">
    <property type="entry name" value="TUMOR NECROSIS FACTOR RECEPTOR SUPERFAMILY MEMBER 11B"/>
    <property type="match status" value="1"/>
</dbReference>
<evidence type="ECO:0000256" key="6">
    <source>
        <dbReference type="ARBA" id="ARBA00023157"/>
    </source>
</evidence>
<evidence type="ECO:0000256" key="4">
    <source>
        <dbReference type="ARBA" id="ARBA00022729"/>
    </source>
</evidence>
<keyword evidence="4 9" id="KW-0732">Signal</keyword>
<evidence type="ECO:0000256" key="7">
    <source>
        <dbReference type="ARBA" id="ARBA00023180"/>
    </source>
</evidence>
<dbReference type="InterPro" id="IPR052459">
    <property type="entry name" value="TNFRSF_decoy_receptor"/>
</dbReference>
<keyword evidence="5" id="KW-0677">Repeat</keyword>
<feature type="chain" id="PRO_5018707883" evidence="9">
    <location>
        <begin position="21"/>
        <end position="291"/>
    </location>
</feature>
<evidence type="ECO:0000313" key="12">
    <source>
        <dbReference type="Proteomes" id="UP000265020"/>
    </source>
</evidence>
<dbReference type="SUPFAM" id="SSF57586">
    <property type="entry name" value="TNF receptor-like"/>
    <property type="match status" value="2"/>
</dbReference>